<comment type="caution">
    <text evidence="2">The sequence shown here is derived from an EMBL/GenBank/DDBJ whole genome shotgun (WGS) entry which is preliminary data.</text>
</comment>
<organism evidence="2 3">
    <name type="scientific">Hypsibius exemplaris</name>
    <name type="common">Freshwater tardigrade</name>
    <dbReference type="NCBI Taxonomy" id="2072580"/>
    <lineage>
        <taxon>Eukaryota</taxon>
        <taxon>Metazoa</taxon>
        <taxon>Ecdysozoa</taxon>
        <taxon>Tardigrada</taxon>
        <taxon>Eutardigrada</taxon>
        <taxon>Parachela</taxon>
        <taxon>Hypsibioidea</taxon>
        <taxon>Hypsibiidae</taxon>
        <taxon>Hypsibius</taxon>
    </lineage>
</organism>
<reference evidence="3" key="1">
    <citation type="submission" date="2017-01" db="EMBL/GenBank/DDBJ databases">
        <title>Comparative genomics of anhydrobiosis in the tardigrade Hypsibius dujardini.</title>
        <authorList>
            <person name="Yoshida Y."/>
            <person name="Koutsovoulos G."/>
            <person name="Laetsch D."/>
            <person name="Stevens L."/>
            <person name="Kumar S."/>
            <person name="Horikawa D."/>
            <person name="Ishino K."/>
            <person name="Komine S."/>
            <person name="Tomita M."/>
            <person name="Blaxter M."/>
            <person name="Arakawa K."/>
        </authorList>
    </citation>
    <scope>NUCLEOTIDE SEQUENCE [LARGE SCALE GENOMIC DNA]</scope>
    <source>
        <strain evidence="3">Z151</strain>
    </source>
</reference>
<feature type="compositionally biased region" description="Low complexity" evidence="1">
    <location>
        <begin position="239"/>
        <end position="258"/>
    </location>
</feature>
<proteinExistence type="predicted"/>
<dbReference type="Proteomes" id="UP000192578">
    <property type="component" value="Unassembled WGS sequence"/>
</dbReference>
<dbReference type="AlphaFoldDB" id="A0A1W0XFS9"/>
<evidence type="ECO:0000313" key="2">
    <source>
        <dbReference type="EMBL" id="OQV26211.1"/>
    </source>
</evidence>
<gene>
    <name evidence="2" type="ORF">BV898_00330</name>
</gene>
<protein>
    <submittedName>
        <fullName evidence="2">Uncharacterized protein</fullName>
    </submittedName>
</protein>
<sequence>MELPKPKYGATLMPTMQYLQAPGMRGLRSPSRESIASDFSAMSMSSRLGGVDGSNRRKRLQYMSKSRETLNSNFDQMSLNVSVDIPSLQMRRPDQDFLVPGQNAFVKPHQGMTRSFSFTDIRSAPLDQDDALREGPAAVSDPSLSVNSDFDDEISMFFDDKGEPINFNERSGAAERISAVACYDEAELIGDGVEDGVLVSNAIMTTGGKRSSKLRHRIKRKFLNFSFNELLRRRRSKNKSASSVAGDAAADRASLASGNSPSPKPENKRVHVNVFPEPETMKTLTDRDIEREQGKALSKYSRNLMIFNWLHNTEETWFHSQMQ</sequence>
<evidence type="ECO:0000313" key="3">
    <source>
        <dbReference type="Proteomes" id="UP000192578"/>
    </source>
</evidence>
<feature type="region of interest" description="Disordered" evidence="1">
    <location>
        <begin position="238"/>
        <end position="272"/>
    </location>
</feature>
<dbReference type="EMBL" id="MTYJ01000001">
    <property type="protein sequence ID" value="OQV26211.1"/>
    <property type="molecule type" value="Genomic_DNA"/>
</dbReference>
<name>A0A1W0XFS9_HYPEX</name>
<keyword evidence="3" id="KW-1185">Reference proteome</keyword>
<dbReference type="OrthoDB" id="6130045at2759"/>
<evidence type="ECO:0000256" key="1">
    <source>
        <dbReference type="SAM" id="MobiDB-lite"/>
    </source>
</evidence>
<accession>A0A1W0XFS9</accession>